<comment type="caution">
    <text evidence="3">The sequence shown here is derived from an EMBL/GenBank/DDBJ whole genome shotgun (WGS) entry which is preliminary data.</text>
</comment>
<name>A0A098R328_9SPIO</name>
<dbReference type="OrthoDB" id="9781505at2"/>
<dbReference type="RefSeq" id="WP_037546486.1">
    <property type="nucleotide sequence ID" value="NZ_JNUP01000045.1"/>
</dbReference>
<protein>
    <recommendedName>
        <fullName evidence="2">HD-GYP domain-containing protein</fullName>
    </recommendedName>
</protein>
<dbReference type="InterPro" id="IPR037522">
    <property type="entry name" value="HD_GYP_dom"/>
</dbReference>
<dbReference type="PANTHER" id="PTHR45228">
    <property type="entry name" value="CYCLIC DI-GMP PHOSPHODIESTERASE TM_0186-RELATED"/>
    <property type="match status" value="1"/>
</dbReference>
<dbReference type="Gene3D" id="1.10.3210.10">
    <property type="entry name" value="Hypothetical protein af1432"/>
    <property type="match status" value="1"/>
</dbReference>
<keyword evidence="1" id="KW-0812">Transmembrane</keyword>
<keyword evidence="1" id="KW-1133">Transmembrane helix</keyword>
<evidence type="ECO:0000313" key="4">
    <source>
        <dbReference type="Proteomes" id="UP000029692"/>
    </source>
</evidence>
<evidence type="ECO:0000259" key="2">
    <source>
        <dbReference type="PROSITE" id="PS51832"/>
    </source>
</evidence>
<dbReference type="InterPro" id="IPR029016">
    <property type="entry name" value="GAF-like_dom_sf"/>
</dbReference>
<keyword evidence="1" id="KW-0472">Membrane</keyword>
<evidence type="ECO:0000313" key="3">
    <source>
        <dbReference type="EMBL" id="KGE73142.1"/>
    </source>
</evidence>
<dbReference type="Proteomes" id="UP000029692">
    <property type="component" value="Unassembled WGS sequence"/>
</dbReference>
<reference evidence="3 4" key="1">
    <citation type="submission" date="2014-05" db="EMBL/GenBank/DDBJ databases">
        <title>De novo Genome Sequence of Spirocheata sp.</title>
        <authorList>
            <person name="Shivani Y."/>
            <person name="Subhash Y."/>
            <person name="Tushar L."/>
            <person name="Sasikala C."/>
            <person name="Ramana C.V."/>
        </authorList>
    </citation>
    <scope>NUCLEOTIDE SEQUENCE [LARGE SCALE GENOMIC DNA]</scope>
    <source>
        <strain evidence="3 4">JC230</strain>
    </source>
</reference>
<dbReference type="InterPro" id="IPR003607">
    <property type="entry name" value="HD/PDEase_dom"/>
</dbReference>
<dbReference type="PANTHER" id="PTHR45228:SF1">
    <property type="entry name" value="CYCLIC DI-GMP PHOSPHODIESTERASE TM_0186"/>
    <property type="match status" value="1"/>
</dbReference>
<dbReference type="Pfam" id="PF13185">
    <property type="entry name" value="GAF_2"/>
    <property type="match status" value="1"/>
</dbReference>
<dbReference type="CDD" id="cd00077">
    <property type="entry name" value="HDc"/>
    <property type="match status" value="1"/>
</dbReference>
<accession>A0A098R328</accession>
<dbReference type="EMBL" id="JNUP01000045">
    <property type="protein sequence ID" value="KGE73142.1"/>
    <property type="molecule type" value="Genomic_DNA"/>
</dbReference>
<feature type="transmembrane region" description="Helical" evidence="1">
    <location>
        <begin position="136"/>
        <end position="157"/>
    </location>
</feature>
<dbReference type="Gene3D" id="3.30.450.40">
    <property type="match status" value="1"/>
</dbReference>
<proteinExistence type="predicted"/>
<feature type="domain" description="HD-GYP" evidence="2">
    <location>
        <begin position="382"/>
        <end position="600"/>
    </location>
</feature>
<dbReference type="eggNOG" id="COG3437">
    <property type="taxonomic scope" value="Bacteria"/>
</dbReference>
<dbReference type="SUPFAM" id="SSF55781">
    <property type="entry name" value="GAF domain-like"/>
    <property type="match status" value="1"/>
</dbReference>
<dbReference type="AlphaFoldDB" id="A0A098R328"/>
<dbReference type="InterPro" id="IPR052020">
    <property type="entry name" value="Cyclic_di-GMP/3'3'-cGAMP_PDE"/>
</dbReference>
<dbReference type="SUPFAM" id="SSF109604">
    <property type="entry name" value="HD-domain/PDEase-like"/>
    <property type="match status" value="1"/>
</dbReference>
<dbReference type="InterPro" id="IPR003018">
    <property type="entry name" value="GAF"/>
</dbReference>
<sequence length="600" mass="68058">MKYKNTSTRELPKKVDRIRDNVIVLTVFLVLILAGSLGLLFVAVGIQDRSLAIRQDVRDINALVVRLSSFEQAGEYNQEYYRFIDEIRDFQCSAIRGFSNPLETMGIPTFEQARTALRTWATALNDQLYSRNQQGILAAVIILIFLGGMTIILWMRIQGEYRDQIRFLGRLKGSLESLKNAAQFKEFKNGSIAPLKDQPKPVWAEERLLDDGVGRIFQEMELNSSLIDSGYNAKNLDELLESLQVAIAQWVPCGRLALAFVDTSGSIVAENAVSILGPPLLNAGFTQSLQETSLSELVTTQKPRIINDLIQRQEEFPSPATELIIQEGYRSSLTLPLVFNSRCVGFVFINADKPGAYTQEHVALVQRFFVIIKNYVYHHYIVQLILAQTAGAFVRTMEKKDDETSAHIIRMSNYSHVLAKGLNEHTRRGTIKTGYEVTQRKVREIFWFAPLHDLGKIGIPDAVLFKQGGFTPEERRIMETHVPMGTAILQELNTNLGQYLSQHFLTTAVEIIETHHERWDGSGYPNKLKESAIPLAGRIVAIADVFDALTSERPYKDAWPLEKAYQFIESQKGLHFDPFLVDQFLENRPAIEEIYYQHRG</sequence>
<organism evidence="3 4">
    <name type="scientific">Spirochaeta lutea</name>
    <dbReference type="NCBI Taxonomy" id="1480694"/>
    <lineage>
        <taxon>Bacteria</taxon>
        <taxon>Pseudomonadati</taxon>
        <taxon>Spirochaetota</taxon>
        <taxon>Spirochaetia</taxon>
        <taxon>Spirochaetales</taxon>
        <taxon>Spirochaetaceae</taxon>
        <taxon>Spirochaeta</taxon>
    </lineage>
</organism>
<dbReference type="STRING" id="1480694.DC28_04990"/>
<keyword evidence="4" id="KW-1185">Reference proteome</keyword>
<feature type="transmembrane region" description="Helical" evidence="1">
    <location>
        <begin position="21"/>
        <end position="46"/>
    </location>
</feature>
<dbReference type="PROSITE" id="PS51832">
    <property type="entry name" value="HD_GYP"/>
    <property type="match status" value="1"/>
</dbReference>
<dbReference type="Pfam" id="PF13487">
    <property type="entry name" value="HD_5"/>
    <property type="match status" value="1"/>
</dbReference>
<evidence type="ECO:0000256" key="1">
    <source>
        <dbReference type="SAM" id="Phobius"/>
    </source>
</evidence>
<gene>
    <name evidence="3" type="ORF">DC28_04990</name>
</gene>
<dbReference type="SMART" id="SM00471">
    <property type="entry name" value="HDc"/>
    <property type="match status" value="1"/>
</dbReference>